<dbReference type="InterPro" id="IPR001387">
    <property type="entry name" value="Cro/C1-type_HTH"/>
</dbReference>
<dbReference type="EMBL" id="WUMV01000001">
    <property type="protein sequence ID" value="MXN63280.1"/>
    <property type="molecule type" value="Genomic_DNA"/>
</dbReference>
<evidence type="ECO:0000259" key="1">
    <source>
        <dbReference type="PROSITE" id="PS50943"/>
    </source>
</evidence>
<dbReference type="SUPFAM" id="SSF47413">
    <property type="entry name" value="lambda repressor-like DNA-binding domains"/>
    <property type="match status" value="1"/>
</dbReference>
<feature type="domain" description="HTH cro/C1-type" evidence="1">
    <location>
        <begin position="17"/>
        <end position="71"/>
    </location>
</feature>
<dbReference type="SMART" id="SM00530">
    <property type="entry name" value="HTH_XRE"/>
    <property type="match status" value="1"/>
</dbReference>
<reference evidence="2 3" key="1">
    <citation type="submission" date="2019-12" db="EMBL/GenBank/DDBJ databases">
        <authorList>
            <person name="Li M."/>
        </authorList>
    </citation>
    <scope>NUCLEOTIDE SEQUENCE [LARGE SCALE GENOMIC DNA]</scope>
    <source>
        <strain evidence="2 3">GBMRC 2046</strain>
    </source>
</reference>
<organism evidence="2 3">
    <name type="scientific">Stappia sediminis</name>
    <dbReference type="NCBI Taxonomy" id="2692190"/>
    <lineage>
        <taxon>Bacteria</taxon>
        <taxon>Pseudomonadati</taxon>
        <taxon>Pseudomonadota</taxon>
        <taxon>Alphaproteobacteria</taxon>
        <taxon>Hyphomicrobiales</taxon>
        <taxon>Stappiaceae</taxon>
        <taxon>Stappia</taxon>
    </lineage>
</organism>
<comment type="caution">
    <text evidence="2">The sequence shown here is derived from an EMBL/GenBank/DDBJ whole genome shotgun (WGS) entry which is preliminary data.</text>
</comment>
<name>A0A7X3J0H1_9HYPH</name>
<evidence type="ECO:0000313" key="2">
    <source>
        <dbReference type="EMBL" id="MXN63280.1"/>
    </source>
</evidence>
<dbReference type="Gene3D" id="1.10.260.40">
    <property type="entry name" value="lambda repressor-like DNA-binding domains"/>
    <property type="match status" value="1"/>
</dbReference>
<dbReference type="InterPro" id="IPR010982">
    <property type="entry name" value="Lambda_DNA-bd_dom_sf"/>
</dbReference>
<proteinExistence type="predicted"/>
<protein>
    <submittedName>
        <fullName evidence="2">Helix-turn-helix domain-containing protein</fullName>
    </submittedName>
</protein>
<gene>
    <name evidence="2" type="ORF">GR183_00050</name>
</gene>
<dbReference type="AlphaFoldDB" id="A0A7X3J0H1"/>
<dbReference type="PROSITE" id="PS50943">
    <property type="entry name" value="HTH_CROC1"/>
    <property type="match status" value="1"/>
</dbReference>
<evidence type="ECO:0000313" key="3">
    <source>
        <dbReference type="Proteomes" id="UP000433101"/>
    </source>
</evidence>
<dbReference type="Proteomes" id="UP000433101">
    <property type="component" value="Unassembled WGS sequence"/>
</dbReference>
<dbReference type="CDD" id="cd00093">
    <property type="entry name" value="HTH_XRE"/>
    <property type="match status" value="1"/>
</dbReference>
<dbReference type="Pfam" id="PF01381">
    <property type="entry name" value="HTH_3"/>
    <property type="match status" value="1"/>
</dbReference>
<sequence length="84" mass="9376">MPRSIHSDEYRKLTAILLDARNAAGLTQQEVADRLGKPQSYVAKVERNERRIDVVEFISLAKALGLDPAHLFSAVLTSIDKPYP</sequence>
<accession>A0A7X3J0H1</accession>
<dbReference type="GO" id="GO:0003677">
    <property type="term" value="F:DNA binding"/>
    <property type="evidence" value="ECO:0007669"/>
    <property type="project" value="InterPro"/>
</dbReference>
<keyword evidence="3" id="KW-1185">Reference proteome</keyword>